<keyword evidence="3 4" id="KW-0012">Acyltransferase</keyword>
<comment type="catalytic activity">
    <reaction evidence="4">
        <text>a 2-deoxystreptamine antibiotic + acetyl-CoA = an N(3)-acetyl-2-deoxystreptamine antibiotic + CoA + H(+)</text>
        <dbReference type="Rhea" id="RHEA:12665"/>
        <dbReference type="ChEBI" id="CHEBI:15378"/>
        <dbReference type="ChEBI" id="CHEBI:57287"/>
        <dbReference type="ChEBI" id="CHEBI:57288"/>
        <dbReference type="ChEBI" id="CHEBI:57921"/>
        <dbReference type="ChEBI" id="CHEBI:77452"/>
        <dbReference type="EC" id="2.3.1.81"/>
    </reaction>
</comment>
<evidence type="ECO:0000256" key="2">
    <source>
        <dbReference type="ARBA" id="ARBA00022679"/>
    </source>
</evidence>
<evidence type="ECO:0000256" key="4">
    <source>
        <dbReference type="RuleBase" id="RU365031"/>
    </source>
</evidence>
<comment type="caution">
    <text evidence="5">The sequence shown here is derived from an EMBL/GenBank/DDBJ whole genome shotgun (WGS) entry which is preliminary data.</text>
</comment>
<keyword evidence="6" id="KW-1185">Reference proteome</keyword>
<gene>
    <name evidence="5" type="ORF">CLV38_10377</name>
</gene>
<dbReference type="GO" id="GO:0046353">
    <property type="term" value="F:aminoglycoside 3-N-acetyltransferase activity"/>
    <property type="evidence" value="ECO:0007669"/>
    <property type="project" value="UniProtKB-EC"/>
</dbReference>
<dbReference type="InterPro" id="IPR003679">
    <property type="entry name" value="Amioglycoside_AcTrfase"/>
</dbReference>
<comment type="similarity">
    <text evidence="1 4">Belongs to the antibiotic N-acetyltransferase family.</text>
</comment>
<dbReference type="InterPro" id="IPR028345">
    <property type="entry name" value="Antibiotic_NAT-like"/>
</dbReference>
<dbReference type="EMBL" id="PVTO01000003">
    <property type="protein sequence ID" value="PRY83654.1"/>
    <property type="molecule type" value="Genomic_DNA"/>
</dbReference>
<evidence type="ECO:0000256" key="1">
    <source>
        <dbReference type="ARBA" id="ARBA00006383"/>
    </source>
</evidence>
<sequence length="266" mass="30169">MYSKDNLIEHLKTMGIDARGTLLVHSSFKSIGEVEGGPDTVLDALIEFMKEGLLILPTHTWKYIDKDNPVFDVQESPSNVGILTEKFRKRPGTIRSEHPTHSVSALGKGAAELVQGEYKHDTPCARKSVWGKIVDLKAQVLMIGVDLTRCTFIHGIEEWVDIPGRMTDSHEALFSVLHTGEKIEVPSRRHCGLSWSHHFWKVDEVLEEEGAMSKGTFGNAESRVVDTEKTTELLTELLEQHPDLFSDNEPLEEKWRYYFQRKQSKA</sequence>
<name>A0A2T0WAU9_9LACT</name>
<keyword evidence="2 4" id="KW-0808">Transferase</keyword>
<evidence type="ECO:0000256" key="3">
    <source>
        <dbReference type="ARBA" id="ARBA00023315"/>
    </source>
</evidence>
<proteinExistence type="inferred from homology"/>
<dbReference type="Pfam" id="PF02522">
    <property type="entry name" value="Antibiotic_NAT"/>
    <property type="match status" value="1"/>
</dbReference>
<dbReference type="OrthoDB" id="7330654at2"/>
<dbReference type="PANTHER" id="PTHR11104">
    <property type="entry name" value="AMINOGLYCOSIDE N3-ACETYLTRANSFERASE"/>
    <property type="match status" value="1"/>
</dbReference>
<dbReference type="SUPFAM" id="SSF110710">
    <property type="entry name" value="TTHA0583/YokD-like"/>
    <property type="match status" value="1"/>
</dbReference>
<evidence type="ECO:0000313" key="6">
    <source>
        <dbReference type="Proteomes" id="UP000238205"/>
    </source>
</evidence>
<reference evidence="5 6" key="1">
    <citation type="submission" date="2018-03" db="EMBL/GenBank/DDBJ databases">
        <title>Genomic Encyclopedia of Archaeal and Bacterial Type Strains, Phase II (KMG-II): from individual species to whole genera.</title>
        <authorList>
            <person name="Goeker M."/>
        </authorList>
    </citation>
    <scope>NUCLEOTIDE SEQUENCE [LARGE SCALE GENOMIC DNA]</scope>
    <source>
        <strain evidence="5 6">DSM 13175</strain>
    </source>
</reference>
<dbReference type="Proteomes" id="UP000238205">
    <property type="component" value="Unassembled WGS sequence"/>
</dbReference>
<organism evidence="5 6">
    <name type="scientific">Alkalibacterium olivapovliticus</name>
    <dbReference type="NCBI Taxonomy" id="99907"/>
    <lineage>
        <taxon>Bacteria</taxon>
        <taxon>Bacillati</taxon>
        <taxon>Bacillota</taxon>
        <taxon>Bacilli</taxon>
        <taxon>Lactobacillales</taxon>
        <taxon>Carnobacteriaceae</taxon>
        <taxon>Alkalibacterium</taxon>
    </lineage>
</organism>
<keyword evidence="4" id="KW-0046">Antibiotic resistance</keyword>
<dbReference type="GO" id="GO:0046677">
    <property type="term" value="P:response to antibiotic"/>
    <property type="evidence" value="ECO:0007669"/>
    <property type="project" value="UniProtKB-KW"/>
</dbReference>
<accession>A0A2T0WAU9</accession>
<protein>
    <recommendedName>
        <fullName evidence="4">Aminoglycoside N(3)-acetyltransferase</fullName>
        <ecNumber evidence="4">2.3.1.-</ecNumber>
    </recommendedName>
</protein>
<evidence type="ECO:0000313" key="5">
    <source>
        <dbReference type="EMBL" id="PRY83654.1"/>
    </source>
</evidence>
<dbReference type="EC" id="2.3.1.-" evidence="4"/>
<dbReference type="PANTHER" id="PTHR11104:SF0">
    <property type="entry name" value="SPBETA PROPHAGE-DERIVED AMINOGLYCOSIDE N(3')-ACETYLTRANSFERASE-LIKE PROTEIN YOKD"/>
    <property type="match status" value="1"/>
</dbReference>
<dbReference type="RefSeq" id="WP_106191014.1">
    <property type="nucleotide sequence ID" value="NZ_PVTO01000003.1"/>
</dbReference>
<dbReference type="AlphaFoldDB" id="A0A2T0WAU9"/>